<dbReference type="PANTHER" id="PTHR43790">
    <property type="entry name" value="CARBOHYDRATE TRANSPORT ATP-BINDING PROTEIN MG119-RELATED"/>
    <property type="match status" value="1"/>
</dbReference>
<dbReference type="InterPro" id="IPR017871">
    <property type="entry name" value="ABC_transporter-like_CS"/>
</dbReference>
<proteinExistence type="predicted"/>
<evidence type="ECO:0000256" key="2">
    <source>
        <dbReference type="ARBA" id="ARBA00022840"/>
    </source>
</evidence>
<evidence type="ECO:0000313" key="4">
    <source>
        <dbReference type="EMBL" id="TWB23198.1"/>
    </source>
</evidence>
<keyword evidence="5" id="KW-1185">Reference proteome</keyword>
<dbReference type="InterPro" id="IPR003593">
    <property type="entry name" value="AAA+_ATPase"/>
</dbReference>
<comment type="caution">
    <text evidence="4">The sequence shown here is derived from an EMBL/GenBank/DDBJ whole genome shotgun (WGS) entry which is preliminary data.</text>
</comment>
<dbReference type="GO" id="GO:0005524">
    <property type="term" value="F:ATP binding"/>
    <property type="evidence" value="ECO:0007669"/>
    <property type="project" value="UniProtKB-KW"/>
</dbReference>
<reference evidence="4 5" key="1">
    <citation type="submission" date="2019-06" db="EMBL/GenBank/DDBJ databases">
        <title>Genomic Encyclopedia of Type Strains, Phase IV (KMG-V): Genome sequencing to study the core and pangenomes of soil and plant-associated prokaryotes.</title>
        <authorList>
            <person name="Whitman W."/>
        </authorList>
    </citation>
    <scope>NUCLEOTIDE SEQUENCE [LARGE SCALE GENOMIC DNA]</scope>
    <source>
        <strain evidence="4 5">BR 11865</strain>
    </source>
</reference>
<dbReference type="CDD" id="cd03216">
    <property type="entry name" value="ABC_Carb_Monos_I"/>
    <property type="match status" value="1"/>
</dbReference>
<dbReference type="InterPro" id="IPR003439">
    <property type="entry name" value="ABC_transporter-like_ATP-bd"/>
</dbReference>
<dbReference type="AlphaFoldDB" id="A0A560FNK4"/>
<organism evidence="4 5">
    <name type="scientific">Nitrospirillum amazonense</name>
    <dbReference type="NCBI Taxonomy" id="28077"/>
    <lineage>
        <taxon>Bacteria</taxon>
        <taxon>Pseudomonadati</taxon>
        <taxon>Pseudomonadota</taxon>
        <taxon>Alphaproteobacteria</taxon>
        <taxon>Rhodospirillales</taxon>
        <taxon>Azospirillaceae</taxon>
        <taxon>Nitrospirillum</taxon>
    </lineage>
</organism>
<gene>
    <name evidence="4" type="ORF">FBZ88_114121</name>
</gene>
<evidence type="ECO:0000313" key="5">
    <source>
        <dbReference type="Proteomes" id="UP000316545"/>
    </source>
</evidence>
<dbReference type="Gene3D" id="3.40.50.300">
    <property type="entry name" value="P-loop containing nucleotide triphosphate hydrolases"/>
    <property type="match status" value="2"/>
</dbReference>
<dbReference type="SMART" id="SM00382">
    <property type="entry name" value="AAA"/>
    <property type="match status" value="1"/>
</dbReference>
<dbReference type="CDD" id="cd03215">
    <property type="entry name" value="ABC_Carb_Monos_II"/>
    <property type="match status" value="1"/>
</dbReference>
<name>A0A560FNK4_9PROT</name>
<dbReference type="EMBL" id="VITO01000014">
    <property type="protein sequence ID" value="TWB23198.1"/>
    <property type="molecule type" value="Genomic_DNA"/>
</dbReference>
<dbReference type="Proteomes" id="UP000316545">
    <property type="component" value="Unassembled WGS sequence"/>
</dbReference>
<dbReference type="GO" id="GO:0016887">
    <property type="term" value="F:ATP hydrolysis activity"/>
    <property type="evidence" value="ECO:0007669"/>
    <property type="project" value="InterPro"/>
</dbReference>
<dbReference type="InterPro" id="IPR050107">
    <property type="entry name" value="ABC_carbohydrate_import_ATPase"/>
</dbReference>
<dbReference type="SUPFAM" id="SSF52540">
    <property type="entry name" value="P-loop containing nucleoside triphosphate hydrolases"/>
    <property type="match status" value="2"/>
</dbReference>
<dbReference type="InterPro" id="IPR027417">
    <property type="entry name" value="P-loop_NTPase"/>
</dbReference>
<feature type="domain" description="ABC transporter" evidence="3">
    <location>
        <begin position="12"/>
        <end position="249"/>
    </location>
</feature>
<accession>A0A560FNK4</accession>
<keyword evidence="2 4" id="KW-0067">ATP-binding</keyword>
<dbReference type="PANTHER" id="PTHR43790:SF4">
    <property type="entry name" value="GUANOSINE IMPORT ATP-BINDING PROTEIN NUPO"/>
    <property type="match status" value="1"/>
</dbReference>
<keyword evidence="1" id="KW-0547">Nucleotide-binding</keyword>
<dbReference type="RefSeq" id="WP_145618936.1">
    <property type="nucleotide sequence ID" value="NZ_VITO01000014.1"/>
</dbReference>
<feature type="domain" description="ABC transporter" evidence="3">
    <location>
        <begin position="267"/>
        <end position="511"/>
    </location>
</feature>
<dbReference type="PROSITE" id="PS00211">
    <property type="entry name" value="ABC_TRANSPORTER_1"/>
    <property type="match status" value="1"/>
</dbReference>
<dbReference type="PROSITE" id="PS50893">
    <property type="entry name" value="ABC_TRANSPORTER_2"/>
    <property type="match status" value="2"/>
</dbReference>
<dbReference type="Pfam" id="PF00005">
    <property type="entry name" value="ABC_tran"/>
    <property type="match status" value="2"/>
</dbReference>
<sequence>MTPAIAPPLLAIALEDVEKRYPNGTLANSGVSFTVAAGEIHALVGENGAGKSTVMKMLYGLERPTAGILRIHGRPVDFRHPGDAIAAGIGLVAQHLNLVPSLTVAENVVLGHEPRRIGGRLDRAAAAARVRELVEQSGLAVDPAATVAGLPVGVRQRVEILKVLHRGARILLLDEPTAVLTPPETATLFATLRQLANAGRTILLITHKLDEVKALAGGVTVLCRGRVTGSARMADLDQGTLARLMVGRDLPPPPPRRPAGARPIPRVVARDLGYVDGEGTIRLRDVSFDVAPGEILGIAGVEGNGQDVLARLLSGADVPSAGEAKLDGQVFTGLSARAARARGVAVVTEDRLHDGAAPSLSIVDNLMATRYARPPLSRRGLIDRATARRWAEEVIGGFSVRATGPDQPIGALSGGNMQKLILAREIADAPTFLVASQPTRGVDIAAASALHTRLAALRDQGAAILLISADLDELLALSDHIAVLYRGRIVARFAAGAVDARTLGLHMTGLGPPVEGGGHDAVA</sequence>
<evidence type="ECO:0000259" key="3">
    <source>
        <dbReference type="PROSITE" id="PS50893"/>
    </source>
</evidence>
<evidence type="ECO:0000256" key="1">
    <source>
        <dbReference type="ARBA" id="ARBA00022741"/>
    </source>
</evidence>
<protein>
    <submittedName>
        <fullName evidence="4">Nucleoside ABC transporter ATP-binding protein</fullName>
    </submittedName>
</protein>